<evidence type="ECO:0000313" key="1">
    <source>
        <dbReference type="EMBL" id="MBB6324549.1"/>
    </source>
</evidence>
<sequence>MVSVMPTAFWKPIKIHIPAIEMAGKVIDHAYGIEMESITCTGNKSQVNAS</sequence>
<evidence type="ECO:0000313" key="2">
    <source>
        <dbReference type="Proteomes" id="UP000588604"/>
    </source>
</evidence>
<dbReference type="Proteomes" id="UP000588604">
    <property type="component" value="Unassembled WGS sequence"/>
</dbReference>
<gene>
    <name evidence="1" type="ORF">FHS59_000164</name>
</gene>
<keyword evidence="2" id="KW-1185">Reference proteome</keyword>
<organism evidence="1 2">
    <name type="scientific">Algoriphagus iocasae</name>
    <dbReference type="NCBI Taxonomy" id="1836499"/>
    <lineage>
        <taxon>Bacteria</taxon>
        <taxon>Pseudomonadati</taxon>
        <taxon>Bacteroidota</taxon>
        <taxon>Cytophagia</taxon>
        <taxon>Cytophagales</taxon>
        <taxon>Cyclobacteriaceae</taxon>
        <taxon>Algoriphagus</taxon>
    </lineage>
</organism>
<dbReference type="EMBL" id="JACIJO010000001">
    <property type="protein sequence ID" value="MBB6324549.1"/>
    <property type="molecule type" value="Genomic_DNA"/>
</dbReference>
<name>A0A841MGU3_9BACT</name>
<dbReference type="AlphaFoldDB" id="A0A841MGU3"/>
<protein>
    <submittedName>
        <fullName evidence="1">Uncharacterized protein</fullName>
    </submittedName>
</protein>
<accession>A0A841MGU3</accession>
<comment type="caution">
    <text evidence="1">The sequence shown here is derived from an EMBL/GenBank/DDBJ whole genome shotgun (WGS) entry which is preliminary data.</text>
</comment>
<reference evidence="1 2" key="1">
    <citation type="submission" date="2020-08" db="EMBL/GenBank/DDBJ databases">
        <title>Genomic Encyclopedia of Type Strains, Phase IV (KMG-IV): sequencing the most valuable type-strain genomes for metagenomic binning, comparative biology and taxonomic classification.</title>
        <authorList>
            <person name="Goeker M."/>
        </authorList>
    </citation>
    <scope>NUCLEOTIDE SEQUENCE [LARGE SCALE GENOMIC DNA]</scope>
    <source>
        <strain evidence="1 2">DSM 102044</strain>
    </source>
</reference>
<proteinExistence type="predicted"/>
<dbReference type="RefSeq" id="WP_184492528.1">
    <property type="nucleotide sequence ID" value="NZ_JACIJO010000001.1"/>
</dbReference>